<keyword evidence="6" id="KW-0812">Transmembrane</keyword>
<evidence type="ECO:0000256" key="6">
    <source>
        <dbReference type="SAM" id="Phobius"/>
    </source>
</evidence>
<keyword evidence="6" id="KW-1133">Transmembrane helix</keyword>
<feature type="region of interest" description="Disordered" evidence="5">
    <location>
        <begin position="225"/>
        <end position="246"/>
    </location>
</feature>
<dbReference type="Pfam" id="PF01150">
    <property type="entry name" value="GDA1_CD39"/>
    <property type="match status" value="2"/>
</dbReference>
<accession>A0AAV1IDL6</accession>
<gene>
    <name evidence="7" type="ORF">CVIRNUC_008612</name>
</gene>
<keyword evidence="8" id="KW-1185">Reference proteome</keyword>
<protein>
    <recommendedName>
        <fullName evidence="9">Apyrase</fullName>
    </recommendedName>
</protein>
<evidence type="ECO:0000313" key="8">
    <source>
        <dbReference type="Proteomes" id="UP001314263"/>
    </source>
</evidence>
<evidence type="ECO:0000256" key="1">
    <source>
        <dbReference type="ARBA" id="ARBA00009283"/>
    </source>
</evidence>
<dbReference type="PANTHER" id="PTHR11782:SF125">
    <property type="entry name" value="APYRASE 7-RELATED"/>
    <property type="match status" value="1"/>
</dbReference>
<comment type="caution">
    <text evidence="7">The sequence shown here is derived from an EMBL/GenBank/DDBJ whole genome shotgun (WGS) entry which is preliminary data.</text>
</comment>
<dbReference type="EMBL" id="CAUYUE010000012">
    <property type="protein sequence ID" value="CAK0785403.1"/>
    <property type="molecule type" value="Genomic_DNA"/>
</dbReference>
<evidence type="ECO:0000313" key="7">
    <source>
        <dbReference type="EMBL" id="CAK0785403.1"/>
    </source>
</evidence>
<name>A0AAV1IDL6_9CHLO</name>
<feature type="compositionally biased region" description="Low complexity" evidence="5">
    <location>
        <begin position="325"/>
        <end position="334"/>
    </location>
</feature>
<dbReference type="GO" id="GO:0009134">
    <property type="term" value="P:nucleoside diphosphate catabolic process"/>
    <property type="evidence" value="ECO:0007669"/>
    <property type="project" value="TreeGrafter"/>
</dbReference>
<feature type="transmembrane region" description="Helical" evidence="6">
    <location>
        <begin position="516"/>
        <end position="540"/>
    </location>
</feature>
<dbReference type="GO" id="GO:0016020">
    <property type="term" value="C:membrane"/>
    <property type="evidence" value="ECO:0007669"/>
    <property type="project" value="TreeGrafter"/>
</dbReference>
<feature type="region of interest" description="Disordered" evidence="5">
    <location>
        <begin position="732"/>
        <end position="753"/>
    </location>
</feature>
<feature type="region of interest" description="Disordered" evidence="5">
    <location>
        <begin position="316"/>
        <end position="401"/>
    </location>
</feature>
<dbReference type="PROSITE" id="PS01238">
    <property type="entry name" value="GDA1_CD39_NTPASE"/>
    <property type="match status" value="1"/>
</dbReference>
<dbReference type="InterPro" id="IPR000407">
    <property type="entry name" value="GDA1_CD39_NTPase"/>
</dbReference>
<keyword evidence="6" id="KW-0472">Membrane</keyword>
<feature type="compositionally biased region" description="Low complexity" evidence="5">
    <location>
        <begin position="234"/>
        <end position="246"/>
    </location>
</feature>
<dbReference type="Proteomes" id="UP001314263">
    <property type="component" value="Unassembled WGS sequence"/>
</dbReference>
<keyword evidence="2 4" id="KW-0378">Hydrolase</keyword>
<feature type="active site" description="Proton acceptor" evidence="3">
    <location>
        <position position="196"/>
    </location>
</feature>
<evidence type="ECO:0000256" key="5">
    <source>
        <dbReference type="SAM" id="MobiDB-lite"/>
    </source>
</evidence>
<proteinExistence type="inferred from homology"/>
<dbReference type="AlphaFoldDB" id="A0AAV1IDL6"/>
<dbReference type="PANTHER" id="PTHR11782">
    <property type="entry name" value="ADENOSINE/GUANOSINE DIPHOSPHATASE"/>
    <property type="match status" value="1"/>
</dbReference>
<evidence type="ECO:0008006" key="9">
    <source>
        <dbReference type="Google" id="ProtNLM"/>
    </source>
</evidence>
<dbReference type="Gene3D" id="3.30.420.40">
    <property type="match status" value="1"/>
</dbReference>
<dbReference type="Gene3D" id="3.30.420.150">
    <property type="entry name" value="Exopolyphosphatase. Domain 2"/>
    <property type="match status" value="2"/>
</dbReference>
<evidence type="ECO:0000256" key="2">
    <source>
        <dbReference type="ARBA" id="ARBA00022801"/>
    </source>
</evidence>
<organism evidence="7 8">
    <name type="scientific">Coccomyxa viridis</name>
    <dbReference type="NCBI Taxonomy" id="1274662"/>
    <lineage>
        <taxon>Eukaryota</taxon>
        <taxon>Viridiplantae</taxon>
        <taxon>Chlorophyta</taxon>
        <taxon>core chlorophytes</taxon>
        <taxon>Trebouxiophyceae</taxon>
        <taxon>Trebouxiophyceae incertae sedis</taxon>
        <taxon>Coccomyxaceae</taxon>
        <taxon>Coccomyxa</taxon>
    </lineage>
</organism>
<evidence type="ECO:0000256" key="4">
    <source>
        <dbReference type="RuleBase" id="RU003833"/>
    </source>
</evidence>
<sequence>MLSRLRIQGGPLWRGGEVFGGLSKRLILVAVFAVMALTFLTAVLFWRQRGPEFVLVIDGGSSGTRIYAYKWRDNGQKLPLLTAVSIHAASHKIPRRAAGDKRAYERLETEPGLDKFVADPDGLTTKALGPLLEWAEAVVPGQQWDRTPIFLFGTAGLRKLPVEARHSLLTDIRDMLSRSSFRFEPAYANIISGEDEGMYGWIAVNYLKGFLAPSAQPAPVIVQGRPEASRGEAASDGSATAAGSAADMGRRTVGTLDLGGSSLEVTFMPTGMPLQHATANVTIMGVQYPLYTHAHYGYGLNDAFDRSVALLVDSPEASPAHESPQSGRSGQQQQQHRKHGEQSSKQAPAAYNPDVMRVMQPGQGGSYAAPDTRSSSSRGLKGGGVPSIPVSRTAEKISQDSRLQTAEAGSMSEVANLGDDDMAELKLSGGLPERAERQLRANLPQLTHPCLHNGYSKPYRRMVADGLLPKPAIVQLVGRPDYEACAALAERTLNSSDCGAAHCVLGAPQPATRGEFIALAGFFVVFHFFGLAPGAGLAALERAGRRHCAQEWEPLRAVRGAELQMDQYCFRVPYIIGLLQSGLSLSEEKLSIGNGREGWTLGAALAEGGRVGIGRPILEQGAWDLATSAKYFVLAVLVLCLLGVISAFVIKPAQDARLPLPLHHRTHSIEGTPDDPLSPRTRAEEAKATTLFKAPAHNPLLYLPSAASGPLRGINGSGHQLPYGPVKMSAFRGVSGSRKRQPSLDNLKELAGK</sequence>
<reference evidence="7 8" key="1">
    <citation type="submission" date="2023-10" db="EMBL/GenBank/DDBJ databases">
        <authorList>
            <person name="Maclean D."/>
            <person name="Macfadyen A."/>
        </authorList>
    </citation>
    <scope>NUCLEOTIDE SEQUENCE [LARGE SCALE GENOMIC DNA]</scope>
</reference>
<comment type="similarity">
    <text evidence="1 4">Belongs to the GDA1/CD39 NTPase family.</text>
</comment>
<evidence type="ECO:0000256" key="3">
    <source>
        <dbReference type="PIRSR" id="PIRSR600407-1"/>
    </source>
</evidence>
<feature type="transmembrane region" description="Helical" evidence="6">
    <location>
        <begin position="26"/>
        <end position="46"/>
    </location>
</feature>
<feature type="transmembrane region" description="Helical" evidence="6">
    <location>
        <begin position="631"/>
        <end position="650"/>
    </location>
</feature>
<dbReference type="GO" id="GO:0017110">
    <property type="term" value="F:nucleoside diphosphate phosphatase activity"/>
    <property type="evidence" value="ECO:0007669"/>
    <property type="project" value="TreeGrafter"/>
</dbReference>